<keyword evidence="1" id="KW-1133">Transmembrane helix</keyword>
<protein>
    <submittedName>
        <fullName evidence="2">Uncharacterized protein</fullName>
    </submittedName>
</protein>
<feature type="transmembrane region" description="Helical" evidence="1">
    <location>
        <begin position="196"/>
        <end position="217"/>
    </location>
</feature>
<keyword evidence="1" id="KW-0812">Transmembrane</keyword>
<feature type="transmembrane region" description="Helical" evidence="1">
    <location>
        <begin position="97"/>
        <end position="116"/>
    </location>
</feature>
<gene>
    <name evidence="2" type="ORF">HNQ93_001906</name>
</gene>
<sequence length="221" mass="24652">MAVSPWVIQLADWSEPVAYWSLVFPLLMAGRRWGSLSSSLRILAYLAAYMLVVYLLMRVAARVWHNNIILAHCASVGETILYLFAFRAALRRLPRYWFAPTLVAFLAFACLDSWVLEGFTRLNSYTLSLEGFLGILLGLLYFEQELHQAPASSVPMLARPLVVACMGIVLYLAGTIMVYSLSNHFIATNDAAGTALLYSVNSIMLCVLSGSLFYAFYLTKP</sequence>
<dbReference type="EMBL" id="JACHGG010000002">
    <property type="protein sequence ID" value="MBB6059060.1"/>
    <property type="molecule type" value="Genomic_DNA"/>
</dbReference>
<dbReference type="Proteomes" id="UP000532746">
    <property type="component" value="Unassembled WGS sequence"/>
</dbReference>
<evidence type="ECO:0000313" key="2">
    <source>
        <dbReference type="EMBL" id="MBB6059060.1"/>
    </source>
</evidence>
<organism evidence="2 3">
    <name type="scientific">Hymenobacter luteus</name>
    <dbReference type="NCBI Taxonomy" id="1411122"/>
    <lineage>
        <taxon>Bacteria</taxon>
        <taxon>Pseudomonadati</taxon>
        <taxon>Bacteroidota</taxon>
        <taxon>Cytophagia</taxon>
        <taxon>Cytophagales</taxon>
        <taxon>Hymenobacteraceae</taxon>
        <taxon>Hymenobacter</taxon>
    </lineage>
</organism>
<dbReference type="RefSeq" id="WP_183402797.1">
    <property type="nucleotide sequence ID" value="NZ_JACHGG010000002.1"/>
</dbReference>
<reference evidence="2 3" key="1">
    <citation type="submission" date="2020-08" db="EMBL/GenBank/DDBJ databases">
        <title>Genomic Encyclopedia of Type Strains, Phase IV (KMG-IV): sequencing the most valuable type-strain genomes for metagenomic binning, comparative biology and taxonomic classification.</title>
        <authorList>
            <person name="Goeker M."/>
        </authorList>
    </citation>
    <scope>NUCLEOTIDE SEQUENCE [LARGE SCALE GENOMIC DNA]</scope>
    <source>
        <strain evidence="2 3">DSM 26718</strain>
    </source>
</reference>
<evidence type="ECO:0000313" key="3">
    <source>
        <dbReference type="Proteomes" id="UP000532746"/>
    </source>
</evidence>
<evidence type="ECO:0000256" key="1">
    <source>
        <dbReference type="SAM" id="Phobius"/>
    </source>
</evidence>
<accession>A0A7W9WC33</accession>
<keyword evidence="1" id="KW-0472">Membrane</keyword>
<feature type="transmembrane region" description="Helical" evidence="1">
    <location>
        <begin position="42"/>
        <end position="61"/>
    </location>
</feature>
<keyword evidence="3" id="KW-1185">Reference proteome</keyword>
<comment type="caution">
    <text evidence="2">The sequence shown here is derived from an EMBL/GenBank/DDBJ whole genome shotgun (WGS) entry which is preliminary data.</text>
</comment>
<feature type="transmembrane region" description="Helical" evidence="1">
    <location>
        <begin position="67"/>
        <end position="85"/>
    </location>
</feature>
<proteinExistence type="predicted"/>
<dbReference type="AlphaFoldDB" id="A0A7W9WC33"/>
<name>A0A7W9WC33_9BACT</name>
<feature type="transmembrane region" description="Helical" evidence="1">
    <location>
        <begin position="161"/>
        <end position="181"/>
    </location>
</feature>